<feature type="transmembrane region" description="Helical" evidence="7">
    <location>
        <begin position="293"/>
        <end position="315"/>
    </location>
</feature>
<dbReference type="EMBL" id="JAAQPH010000012">
    <property type="protein sequence ID" value="NIA70106.1"/>
    <property type="molecule type" value="Genomic_DNA"/>
</dbReference>
<evidence type="ECO:0000256" key="7">
    <source>
        <dbReference type="SAM" id="Phobius"/>
    </source>
</evidence>
<evidence type="ECO:0000256" key="4">
    <source>
        <dbReference type="ARBA" id="ARBA00022692"/>
    </source>
</evidence>
<keyword evidence="6 7" id="KW-0472">Membrane</keyword>
<dbReference type="PRINTS" id="PR01035">
    <property type="entry name" value="TCRTETA"/>
</dbReference>
<keyword evidence="4 7" id="KW-0812">Transmembrane</keyword>
<feature type="domain" description="Major facilitator superfamily (MFS) profile" evidence="8">
    <location>
        <begin position="1"/>
        <end position="381"/>
    </location>
</feature>
<dbReference type="SUPFAM" id="SSF103473">
    <property type="entry name" value="MFS general substrate transporter"/>
    <property type="match status" value="1"/>
</dbReference>
<dbReference type="InterPro" id="IPR011701">
    <property type="entry name" value="MFS"/>
</dbReference>
<keyword evidence="10" id="KW-1185">Reference proteome</keyword>
<dbReference type="InterPro" id="IPR001958">
    <property type="entry name" value="Tet-R_TetA/multi-R_MdtG-like"/>
</dbReference>
<feature type="transmembrane region" description="Helical" evidence="7">
    <location>
        <begin position="34"/>
        <end position="54"/>
    </location>
</feature>
<name>A0A967EZ47_9PROT</name>
<feature type="transmembrane region" description="Helical" evidence="7">
    <location>
        <begin position="154"/>
        <end position="176"/>
    </location>
</feature>
<evidence type="ECO:0000259" key="8">
    <source>
        <dbReference type="PROSITE" id="PS50850"/>
    </source>
</evidence>
<proteinExistence type="predicted"/>
<comment type="subcellular location">
    <subcellularLocation>
        <location evidence="1">Cell membrane</location>
        <topology evidence="1">Multi-pass membrane protein</topology>
    </subcellularLocation>
</comment>
<dbReference type="PANTHER" id="PTHR43414:SF1">
    <property type="entry name" value="PEPTIDE PERMEASE"/>
    <property type="match status" value="1"/>
</dbReference>
<evidence type="ECO:0000256" key="2">
    <source>
        <dbReference type="ARBA" id="ARBA00022448"/>
    </source>
</evidence>
<feature type="transmembrane region" description="Helical" evidence="7">
    <location>
        <begin position="268"/>
        <end position="287"/>
    </location>
</feature>
<dbReference type="GO" id="GO:0005886">
    <property type="term" value="C:plasma membrane"/>
    <property type="evidence" value="ECO:0007669"/>
    <property type="project" value="UniProtKB-SubCell"/>
</dbReference>
<feature type="transmembrane region" description="Helical" evidence="7">
    <location>
        <begin position="357"/>
        <end position="377"/>
    </location>
</feature>
<feature type="transmembrane region" description="Helical" evidence="7">
    <location>
        <begin position="196"/>
        <end position="218"/>
    </location>
</feature>
<dbReference type="PANTHER" id="PTHR43414">
    <property type="entry name" value="MULTIDRUG RESISTANCE PROTEIN MDTG"/>
    <property type="match status" value="1"/>
</dbReference>
<feature type="transmembrane region" description="Helical" evidence="7">
    <location>
        <begin position="238"/>
        <end position="261"/>
    </location>
</feature>
<feature type="transmembrane region" description="Helical" evidence="7">
    <location>
        <begin position="122"/>
        <end position="142"/>
    </location>
</feature>
<evidence type="ECO:0000256" key="1">
    <source>
        <dbReference type="ARBA" id="ARBA00004651"/>
    </source>
</evidence>
<feature type="transmembrane region" description="Helical" evidence="7">
    <location>
        <begin position="327"/>
        <end position="345"/>
    </location>
</feature>
<feature type="transmembrane region" description="Helical" evidence="7">
    <location>
        <begin position="66"/>
        <end position="83"/>
    </location>
</feature>
<sequence length="386" mass="39742">MPAPIVVTLVYLIGLGIVYPALPFQALDLGASPVQVSLILVTDTLAVLLLSPLFGRLSDKVGRRSVVCLALATAPFAYLLMAYADSLLWLFAARALAGVSNAAIPVIQAVMADCTCHKRRVWGMANVNSAFAIAFIVGPLLGREWLLGPGGDDYQAGALGGAAFAALATVLAIMLIRETRGAPVVAKSSVPVPASLFMAPLCLGPIVIMAVLAFAYASMETTLGLWSARELSWGAADVSLGFMCAGIAALFSLWVLIPLLCKRLGEEAVAAGAALSMGLGMSLFVLWPSDLAIAAALMLLGGGIATSLSCLQALLSKAAPASVQGTAMGVNHAILSIARILGPVWGGFALGSLGSGWPYLSGAALALIALLLVIWVYRPRQVATEG</sequence>
<comment type="caution">
    <text evidence="9">The sequence shown here is derived from an EMBL/GenBank/DDBJ whole genome shotgun (WGS) entry which is preliminary data.</text>
</comment>
<dbReference type="InterPro" id="IPR036259">
    <property type="entry name" value="MFS_trans_sf"/>
</dbReference>
<dbReference type="CDD" id="cd17330">
    <property type="entry name" value="MFS_SLC46_TetA_like"/>
    <property type="match status" value="1"/>
</dbReference>
<dbReference type="GO" id="GO:0022857">
    <property type="term" value="F:transmembrane transporter activity"/>
    <property type="evidence" value="ECO:0007669"/>
    <property type="project" value="InterPro"/>
</dbReference>
<reference evidence="9" key="1">
    <citation type="submission" date="2020-03" db="EMBL/GenBank/DDBJ databases">
        <title>Genome of Pelagibius litoralis DSM 21314T.</title>
        <authorList>
            <person name="Wang G."/>
        </authorList>
    </citation>
    <scope>NUCLEOTIDE SEQUENCE</scope>
    <source>
        <strain evidence="9">DSM 21314</strain>
    </source>
</reference>
<evidence type="ECO:0000313" key="10">
    <source>
        <dbReference type="Proteomes" id="UP000761264"/>
    </source>
</evidence>
<keyword evidence="2" id="KW-0813">Transport</keyword>
<accession>A0A967EZ47</accession>
<evidence type="ECO:0000256" key="3">
    <source>
        <dbReference type="ARBA" id="ARBA00022475"/>
    </source>
</evidence>
<feature type="transmembrane region" description="Helical" evidence="7">
    <location>
        <begin position="5"/>
        <end position="22"/>
    </location>
</feature>
<dbReference type="AlphaFoldDB" id="A0A967EZ47"/>
<dbReference type="RefSeq" id="WP_167226386.1">
    <property type="nucleotide sequence ID" value="NZ_JAAQPH010000012.1"/>
</dbReference>
<keyword evidence="5 7" id="KW-1133">Transmembrane helix</keyword>
<dbReference type="Pfam" id="PF07690">
    <property type="entry name" value="MFS_1"/>
    <property type="match status" value="1"/>
</dbReference>
<evidence type="ECO:0000256" key="5">
    <source>
        <dbReference type="ARBA" id="ARBA00022989"/>
    </source>
</evidence>
<protein>
    <submittedName>
        <fullName evidence="9">MFS transporter</fullName>
    </submittedName>
</protein>
<dbReference type="Gene3D" id="1.20.1250.20">
    <property type="entry name" value="MFS general substrate transporter like domains"/>
    <property type="match status" value="1"/>
</dbReference>
<dbReference type="PROSITE" id="PS50850">
    <property type="entry name" value="MFS"/>
    <property type="match status" value="1"/>
</dbReference>
<evidence type="ECO:0000256" key="6">
    <source>
        <dbReference type="ARBA" id="ARBA00023136"/>
    </source>
</evidence>
<gene>
    <name evidence="9" type="ORF">HBA54_15985</name>
</gene>
<evidence type="ECO:0000313" key="9">
    <source>
        <dbReference type="EMBL" id="NIA70106.1"/>
    </source>
</evidence>
<keyword evidence="3" id="KW-1003">Cell membrane</keyword>
<feature type="transmembrane region" description="Helical" evidence="7">
    <location>
        <begin position="89"/>
        <end position="110"/>
    </location>
</feature>
<dbReference type="InterPro" id="IPR020846">
    <property type="entry name" value="MFS_dom"/>
</dbReference>
<dbReference type="Proteomes" id="UP000761264">
    <property type="component" value="Unassembled WGS sequence"/>
</dbReference>
<organism evidence="9 10">
    <name type="scientific">Pelagibius litoralis</name>
    <dbReference type="NCBI Taxonomy" id="374515"/>
    <lineage>
        <taxon>Bacteria</taxon>
        <taxon>Pseudomonadati</taxon>
        <taxon>Pseudomonadota</taxon>
        <taxon>Alphaproteobacteria</taxon>
        <taxon>Rhodospirillales</taxon>
        <taxon>Rhodovibrionaceae</taxon>
        <taxon>Pelagibius</taxon>
    </lineage>
</organism>